<comment type="caution">
    <text evidence="7">The sequence shown here is derived from an EMBL/GenBank/DDBJ whole genome shotgun (WGS) entry which is preliminary data.</text>
</comment>
<evidence type="ECO:0000256" key="2">
    <source>
        <dbReference type="ARBA" id="ARBA00022658"/>
    </source>
</evidence>
<keyword evidence="1" id="KW-0813">Transport</keyword>
<evidence type="ECO:0000259" key="6">
    <source>
        <dbReference type="PROSITE" id="PS51186"/>
    </source>
</evidence>
<dbReference type="Gene3D" id="2.170.150.10">
    <property type="entry name" value="Metal Binding Protein, Guanine Nucleotide Exchange Factor, Chain A"/>
    <property type="match status" value="1"/>
</dbReference>
<name>A0A9P3GNL9_9APHY</name>
<dbReference type="OrthoDB" id="30840at2759"/>
<dbReference type="InterPro" id="IPR007515">
    <property type="entry name" value="Mss4"/>
</dbReference>
<dbReference type="Pfam" id="PF04421">
    <property type="entry name" value="Mss4"/>
    <property type="match status" value="1"/>
</dbReference>
<dbReference type="PANTHER" id="PTHR10908:SF0">
    <property type="entry name" value="SEROTONIN N-ACETYLTRANSFERASE"/>
    <property type="match status" value="1"/>
</dbReference>
<evidence type="ECO:0000256" key="5">
    <source>
        <dbReference type="ARBA" id="ARBA00023315"/>
    </source>
</evidence>
<dbReference type="InterPro" id="IPR011323">
    <property type="entry name" value="Mss4/transl-control_tumour"/>
</dbReference>
<accession>A0A9P3GNL9</accession>
<dbReference type="InterPro" id="IPR051635">
    <property type="entry name" value="SNAT-like"/>
</dbReference>
<dbReference type="GO" id="GO:0005085">
    <property type="term" value="F:guanyl-nucleotide exchange factor activity"/>
    <property type="evidence" value="ECO:0007669"/>
    <property type="project" value="UniProtKB-KW"/>
</dbReference>
<dbReference type="SUPFAM" id="SSF55729">
    <property type="entry name" value="Acyl-CoA N-acyltransferases (Nat)"/>
    <property type="match status" value="1"/>
</dbReference>
<dbReference type="InterPro" id="IPR011057">
    <property type="entry name" value="Mss4-like_sf"/>
</dbReference>
<dbReference type="PROSITE" id="PS51186">
    <property type="entry name" value="GNAT"/>
    <property type="match status" value="1"/>
</dbReference>
<dbReference type="GO" id="GO:0007264">
    <property type="term" value="P:small GTPase-mediated signal transduction"/>
    <property type="evidence" value="ECO:0007669"/>
    <property type="project" value="InterPro"/>
</dbReference>
<reference evidence="7 8" key="1">
    <citation type="submission" date="2021-08" db="EMBL/GenBank/DDBJ databases">
        <title>Draft Genome Sequence of Phanerochaete sordida strain YK-624.</title>
        <authorList>
            <person name="Mori T."/>
            <person name="Dohra H."/>
            <person name="Suzuki T."/>
            <person name="Kawagishi H."/>
            <person name="Hirai H."/>
        </authorList>
    </citation>
    <scope>NUCLEOTIDE SEQUENCE [LARGE SCALE GENOMIC DNA]</scope>
    <source>
        <strain evidence="7 8">YK-624</strain>
    </source>
</reference>
<keyword evidence="4" id="KW-0653">Protein transport</keyword>
<organism evidence="7 8">
    <name type="scientific">Phanerochaete sordida</name>
    <dbReference type="NCBI Taxonomy" id="48140"/>
    <lineage>
        <taxon>Eukaryota</taxon>
        <taxon>Fungi</taxon>
        <taxon>Dikarya</taxon>
        <taxon>Basidiomycota</taxon>
        <taxon>Agaricomycotina</taxon>
        <taxon>Agaricomycetes</taxon>
        <taxon>Polyporales</taxon>
        <taxon>Phanerochaetaceae</taxon>
        <taxon>Phanerochaete</taxon>
    </lineage>
</organism>
<dbReference type="AlphaFoldDB" id="A0A9P3GNL9"/>
<dbReference type="GO" id="GO:0005737">
    <property type="term" value="C:cytoplasm"/>
    <property type="evidence" value="ECO:0007669"/>
    <property type="project" value="TreeGrafter"/>
</dbReference>
<dbReference type="SUPFAM" id="SSF51316">
    <property type="entry name" value="Mss4-like"/>
    <property type="match status" value="1"/>
</dbReference>
<dbReference type="GO" id="GO:0015031">
    <property type="term" value="P:protein transport"/>
    <property type="evidence" value="ECO:0007669"/>
    <property type="project" value="UniProtKB-KW"/>
</dbReference>
<evidence type="ECO:0000256" key="3">
    <source>
        <dbReference type="ARBA" id="ARBA00022679"/>
    </source>
</evidence>
<gene>
    <name evidence="7" type="ORF">PsYK624_144530</name>
</gene>
<evidence type="ECO:0000313" key="7">
    <source>
        <dbReference type="EMBL" id="GJE98228.1"/>
    </source>
</evidence>
<keyword evidence="5" id="KW-0012">Acyltransferase</keyword>
<sequence length="346" mass="37775">MSLQIVFDLVKASEIPDAHRIETACFPPDEAATLEKFLYRQAQAPDLFLGAYDISDNKRVMVGYICSTLSSSPTLTHESMDEHEPSGSSVCIHAVCVSPSHRHKGIALGLLREYISRLERAARDGGHYERILLIAHEDLRGLYEKAGFEWLGKSAVVHGALPWYEMRRVLPPPAASQPPQQQQQQQAVPAGLWEALQRSSTRQPPAAQLLAAYPGGIDDVVEQASSSSALANKVDLLCPRPGCGSIILKNGVATLVERESVQLEPAAAQGGLEPLPAPPATLRWWRVTPNAMAFENIGFSKTVLRETDGKRLKLLSCAECDLGPLGWCEEGGSEFWLASTRVAYRA</sequence>
<proteinExistence type="predicted"/>
<keyword evidence="3" id="KW-0808">Transferase</keyword>
<evidence type="ECO:0000256" key="4">
    <source>
        <dbReference type="ARBA" id="ARBA00022927"/>
    </source>
</evidence>
<dbReference type="Pfam" id="PF00583">
    <property type="entry name" value="Acetyltransf_1"/>
    <property type="match status" value="1"/>
</dbReference>
<dbReference type="CDD" id="cd04301">
    <property type="entry name" value="NAT_SF"/>
    <property type="match status" value="1"/>
</dbReference>
<keyword evidence="8" id="KW-1185">Reference proteome</keyword>
<dbReference type="EMBL" id="BPQB01000084">
    <property type="protein sequence ID" value="GJE98228.1"/>
    <property type="molecule type" value="Genomic_DNA"/>
</dbReference>
<feature type="domain" description="N-acetyltransferase" evidence="6">
    <location>
        <begin position="5"/>
        <end position="171"/>
    </location>
</feature>
<dbReference type="PANTHER" id="PTHR10908">
    <property type="entry name" value="SEROTONIN N-ACETYLTRANSFERASE"/>
    <property type="match status" value="1"/>
</dbReference>
<protein>
    <submittedName>
        <fullName evidence="7">Acyl-CoA N-acyltransferase</fullName>
    </submittedName>
</protein>
<dbReference type="Proteomes" id="UP000703269">
    <property type="component" value="Unassembled WGS sequence"/>
</dbReference>
<evidence type="ECO:0000313" key="8">
    <source>
        <dbReference type="Proteomes" id="UP000703269"/>
    </source>
</evidence>
<dbReference type="Gene3D" id="3.40.630.30">
    <property type="match status" value="1"/>
</dbReference>
<dbReference type="InterPro" id="IPR000182">
    <property type="entry name" value="GNAT_dom"/>
</dbReference>
<dbReference type="PROSITE" id="PS51796">
    <property type="entry name" value="MSS4"/>
    <property type="match status" value="1"/>
</dbReference>
<keyword evidence="2" id="KW-0344">Guanine-nucleotide releasing factor</keyword>
<dbReference type="GO" id="GO:0004059">
    <property type="term" value="F:aralkylamine N-acetyltransferase activity"/>
    <property type="evidence" value="ECO:0007669"/>
    <property type="project" value="TreeGrafter"/>
</dbReference>
<evidence type="ECO:0000256" key="1">
    <source>
        <dbReference type="ARBA" id="ARBA00022448"/>
    </source>
</evidence>
<dbReference type="InterPro" id="IPR016181">
    <property type="entry name" value="Acyl_CoA_acyltransferase"/>
</dbReference>